<protein>
    <submittedName>
        <fullName evidence="2">HipA N-terminal domain-containing protein</fullName>
    </submittedName>
</protein>
<reference evidence="2 3" key="1">
    <citation type="submission" date="2023-04" db="EMBL/GenBank/DDBJ databases">
        <title>A long-awaited taxogenomic arrangement of the family Halomonadaceae.</title>
        <authorList>
            <person name="De La Haba R."/>
            <person name="Chuvochina M."/>
            <person name="Wittouck S."/>
            <person name="Arahal D.R."/>
            <person name="Sanchez-Porro C."/>
            <person name="Hugenholtz P."/>
            <person name="Ventosa A."/>
        </authorList>
    </citation>
    <scope>NUCLEOTIDE SEQUENCE [LARGE SCALE GENOMIC DNA]</scope>
    <source>
        <strain evidence="2 3">DSM 21020</strain>
    </source>
</reference>
<dbReference type="Proteomes" id="UP001254564">
    <property type="component" value="Unassembled WGS sequence"/>
</dbReference>
<sequence length="81" mass="9438">MSPDTLTVWWDQHRVGTLWRGTDSRLMGFEYDETWQANGVAISNSLPLRQRTWQPDTLTAHHWLGNLLPEEQARTAMMLIT</sequence>
<dbReference type="InterPro" id="IPR017508">
    <property type="entry name" value="HipA_N1"/>
</dbReference>
<accession>A0ABU1H5X8</accession>
<dbReference type="RefSeq" id="WP_309656578.1">
    <property type="nucleotide sequence ID" value="NZ_JARWAN010000020.1"/>
</dbReference>
<gene>
    <name evidence="2" type="ORF">QC823_11940</name>
</gene>
<feature type="domain" description="HipA N-terminal subdomain 1" evidence="1">
    <location>
        <begin position="6"/>
        <end position="77"/>
    </location>
</feature>
<dbReference type="Pfam" id="PF13657">
    <property type="entry name" value="Couple_hipA"/>
    <property type="match status" value="1"/>
</dbReference>
<evidence type="ECO:0000313" key="3">
    <source>
        <dbReference type="Proteomes" id="UP001254564"/>
    </source>
</evidence>
<evidence type="ECO:0000259" key="1">
    <source>
        <dbReference type="Pfam" id="PF13657"/>
    </source>
</evidence>
<evidence type="ECO:0000313" key="2">
    <source>
        <dbReference type="EMBL" id="MDR5899696.1"/>
    </source>
</evidence>
<dbReference type="NCBIfam" id="TIGR03071">
    <property type="entry name" value="couple_hipA"/>
    <property type="match status" value="1"/>
</dbReference>
<keyword evidence="3" id="KW-1185">Reference proteome</keyword>
<proteinExistence type="predicted"/>
<name>A0ABU1H5X8_9GAMM</name>
<comment type="caution">
    <text evidence="2">The sequence shown here is derived from an EMBL/GenBank/DDBJ whole genome shotgun (WGS) entry which is preliminary data.</text>
</comment>
<organism evidence="2 3">
    <name type="scientific">Vreelandella vilamensis</name>
    <dbReference type="NCBI Taxonomy" id="531309"/>
    <lineage>
        <taxon>Bacteria</taxon>
        <taxon>Pseudomonadati</taxon>
        <taxon>Pseudomonadota</taxon>
        <taxon>Gammaproteobacteria</taxon>
        <taxon>Oceanospirillales</taxon>
        <taxon>Halomonadaceae</taxon>
        <taxon>Vreelandella</taxon>
    </lineage>
</organism>
<dbReference type="EMBL" id="JARWAN010000020">
    <property type="protein sequence ID" value="MDR5899696.1"/>
    <property type="molecule type" value="Genomic_DNA"/>
</dbReference>